<protein>
    <recommendedName>
        <fullName evidence="1">DNA-dependent protein kinase catalytic subunit CC3 domain-containing protein</fullName>
    </recommendedName>
</protein>
<evidence type="ECO:0000313" key="3">
    <source>
        <dbReference type="Proteomes" id="UP001190700"/>
    </source>
</evidence>
<keyword evidence="3" id="KW-1185">Reference proteome</keyword>
<dbReference type="GO" id="GO:0005634">
    <property type="term" value="C:nucleus"/>
    <property type="evidence" value="ECO:0007669"/>
    <property type="project" value="InterPro"/>
</dbReference>
<feature type="domain" description="DNA-dependent protein kinase catalytic subunit CC3" evidence="1">
    <location>
        <begin position="14"/>
        <end position="166"/>
    </location>
</feature>
<name>A0AAE0FC61_9CHLO</name>
<comment type="caution">
    <text evidence="2">The sequence shown here is derived from an EMBL/GenBank/DDBJ whole genome shotgun (WGS) entry which is preliminary data.</text>
</comment>
<proteinExistence type="predicted"/>
<evidence type="ECO:0000313" key="2">
    <source>
        <dbReference type="EMBL" id="KAK3257047.1"/>
    </source>
</evidence>
<dbReference type="InterPro" id="IPR012582">
    <property type="entry name" value="DNAPKcs_CC3"/>
</dbReference>
<dbReference type="AlphaFoldDB" id="A0AAE0FC61"/>
<sequence length="307" mass="34345">MHRELGLWVYTHLEVEQPRALQSSERAVRRMRRDRDAAAKGTAAQATLISSTQYVTSATLSQTLDLDEPISQKGVPSVPNVDVPVKMESEARRAVEVLGVLEDDFDRNPCMPRLVQLIEHMAEMGVSSWGHAELPPGAVPAWMQMLARALEDRATPSAARLFLAKALLHVQARAAARREASTGDNADITEDADDGWVRVLFDRHAWRWVEALLELFVHDPEAVGGRTFHYMLRDACVAMLQWEPLFAAWPTKHATARAALAKRLVTHLCEATLAQPPPFVFFLSFSRAAPFSFLLFPRSPIISLFIF</sequence>
<reference evidence="2 3" key="1">
    <citation type="journal article" date="2015" name="Genome Biol. Evol.">
        <title>Comparative Genomics of a Bacterivorous Green Alga Reveals Evolutionary Causalities and Consequences of Phago-Mixotrophic Mode of Nutrition.</title>
        <authorList>
            <person name="Burns J.A."/>
            <person name="Paasch A."/>
            <person name="Narechania A."/>
            <person name="Kim E."/>
        </authorList>
    </citation>
    <scope>NUCLEOTIDE SEQUENCE [LARGE SCALE GENOMIC DNA]</scope>
    <source>
        <strain evidence="2 3">PLY_AMNH</strain>
    </source>
</reference>
<dbReference type="Proteomes" id="UP001190700">
    <property type="component" value="Unassembled WGS sequence"/>
</dbReference>
<evidence type="ECO:0000259" key="1">
    <source>
        <dbReference type="Pfam" id="PF08163"/>
    </source>
</evidence>
<organism evidence="2 3">
    <name type="scientific">Cymbomonas tetramitiformis</name>
    <dbReference type="NCBI Taxonomy" id="36881"/>
    <lineage>
        <taxon>Eukaryota</taxon>
        <taxon>Viridiplantae</taxon>
        <taxon>Chlorophyta</taxon>
        <taxon>Pyramimonadophyceae</taxon>
        <taxon>Pyramimonadales</taxon>
        <taxon>Pyramimonadaceae</taxon>
        <taxon>Cymbomonas</taxon>
    </lineage>
</organism>
<dbReference type="EMBL" id="LGRX02021100">
    <property type="protein sequence ID" value="KAK3257047.1"/>
    <property type="molecule type" value="Genomic_DNA"/>
</dbReference>
<dbReference type="GO" id="GO:0006303">
    <property type="term" value="P:double-strand break repair via nonhomologous end joining"/>
    <property type="evidence" value="ECO:0007669"/>
    <property type="project" value="InterPro"/>
</dbReference>
<accession>A0AAE0FC61</accession>
<gene>
    <name evidence="2" type="ORF">CYMTET_33851</name>
</gene>
<dbReference type="Pfam" id="PF08163">
    <property type="entry name" value="DNAPKcs_CC3"/>
    <property type="match status" value="1"/>
</dbReference>